<dbReference type="Pfam" id="PF00106">
    <property type="entry name" value="adh_short"/>
    <property type="match status" value="1"/>
</dbReference>
<dbReference type="PANTHER" id="PTHR42879">
    <property type="entry name" value="3-OXOACYL-(ACYL-CARRIER-PROTEIN) REDUCTASE"/>
    <property type="match status" value="1"/>
</dbReference>
<dbReference type="SUPFAM" id="SSF51735">
    <property type="entry name" value="NAD(P)-binding Rossmann-fold domains"/>
    <property type="match status" value="1"/>
</dbReference>
<keyword evidence="2" id="KW-0560">Oxidoreductase</keyword>
<dbReference type="PANTHER" id="PTHR42879:SF2">
    <property type="entry name" value="3-OXOACYL-[ACYL-CARRIER-PROTEIN] REDUCTASE FABG"/>
    <property type="match status" value="1"/>
</dbReference>
<evidence type="ECO:0000313" key="4">
    <source>
        <dbReference type="EMBL" id="TSD13931.1"/>
    </source>
</evidence>
<sequence>MDFGIEDRVAIVTGGAGRIGSEDCRVLAREGADVVVLDVAQEKAENVADEINDGEEYRGDAVAYECDLTDRPDVAATVEAIQSELGSTDILINNAGMVDARDKVENFDDDIWDRDMAVNLTGSYNITKEVYPHMKEQGWGRIISMSSMAGWQGGFGQASYSATKAALIGFAKTLALEGAQYGVTSNAIAPSIVVGALADMDIEMLEQTDEHFARIAKATPMRKLGTEEDVANLIAYLCSEQANYVTGQVVGVTGGIDLFSF</sequence>
<dbReference type="OrthoDB" id="7442at2157"/>
<dbReference type="InterPro" id="IPR002347">
    <property type="entry name" value="SDR_fam"/>
</dbReference>
<dbReference type="InterPro" id="IPR036291">
    <property type="entry name" value="NAD(P)-bd_dom_sf"/>
</dbReference>
<evidence type="ECO:0000256" key="3">
    <source>
        <dbReference type="RuleBase" id="RU000363"/>
    </source>
</evidence>
<proteinExistence type="inferred from homology"/>
<comment type="similarity">
    <text evidence="1 3">Belongs to the short-chain dehydrogenases/reductases (SDR) family.</text>
</comment>
<organism evidence="4 5">
    <name type="scientific">Haloglomus irregulare</name>
    <dbReference type="NCBI Taxonomy" id="2234134"/>
    <lineage>
        <taxon>Archaea</taxon>
        <taxon>Methanobacteriati</taxon>
        <taxon>Methanobacteriota</taxon>
        <taxon>Stenosarchaea group</taxon>
        <taxon>Halobacteria</taxon>
        <taxon>Halobacteriales</taxon>
        <taxon>Natronomonadaceae</taxon>
        <taxon>Haloglomus</taxon>
    </lineage>
</organism>
<name>A0A554N981_9EURY</name>
<dbReference type="Gene3D" id="3.40.50.720">
    <property type="entry name" value="NAD(P)-binding Rossmann-like Domain"/>
    <property type="match status" value="1"/>
</dbReference>
<evidence type="ECO:0000313" key="5">
    <source>
        <dbReference type="Proteomes" id="UP000319894"/>
    </source>
</evidence>
<reference evidence="4 5" key="1">
    <citation type="submission" date="2018-06" db="EMBL/GenBank/DDBJ databases">
        <title>Natronomonas sp. F16-60 a new haloarchaeon isolated from a solar saltern of Isla Cristina, Huelva, Spain.</title>
        <authorList>
            <person name="Duran-Viseras A."/>
            <person name="Sanchez-Porro C."/>
            <person name="Ventosa A."/>
        </authorList>
    </citation>
    <scope>NUCLEOTIDE SEQUENCE [LARGE SCALE GENOMIC DNA]</scope>
    <source>
        <strain evidence="4 5">F16-60</strain>
    </source>
</reference>
<dbReference type="InParanoid" id="A0A554N981"/>
<accession>A0A554N981</accession>
<protein>
    <submittedName>
        <fullName evidence="4">Dehydrogenase</fullName>
    </submittedName>
</protein>
<comment type="caution">
    <text evidence="4">The sequence shown here is derived from an EMBL/GenBank/DDBJ whole genome shotgun (WGS) entry which is preliminary data.</text>
</comment>
<dbReference type="InterPro" id="IPR050259">
    <property type="entry name" value="SDR"/>
</dbReference>
<dbReference type="Proteomes" id="UP000319894">
    <property type="component" value="Unassembled WGS sequence"/>
</dbReference>
<dbReference type="GO" id="GO:0032787">
    <property type="term" value="P:monocarboxylic acid metabolic process"/>
    <property type="evidence" value="ECO:0007669"/>
    <property type="project" value="UniProtKB-ARBA"/>
</dbReference>
<gene>
    <name evidence="4" type="ORF">DP107_09790</name>
</gene>
<dbReference type="PRINTS" id="PR00081">
    <property type="entry name" value="GDHRDH"/>
</dbReference>
<dbReference type="GO" id="GO:0016491">
    <property type="term" value="F:oxidoreductase activity"/>
    <property type="evidence" value="ECO:0007669"/>
    <property type="project" value="UniProtKB-KW"/>
</dbReference>
<dbReference type="FunFam" id="3.40.50.720:FF:000173">
    <property type="entry name" value="3-oxoacyl-[acyl-carrier protein] reductase"/>
    <property type="match status" value="1"/>
</dbReference>
<dbReference type="PRINTS" id="PR00080">
    <property type="entry name" value="SDRFAMILY"/>
</dbReference>
<dbReference type="PROSITE" id="PS00061">
    <property type="entry name" value="ADH_SHORT"/>
    <property type="match status" value="1"/>
</dbReference>
<dbReference type="InterPro" id="IPR020904">
    <property type="entry name" value="Sc_DH/Rdtase_CS"/>
</dbReference>
<dbReference type="AlphaFoldDB" id="A0A554N981"/>
<dbReference type="RefSeq" id="WP_144261979.1">
    <property type="nucleotide sequence ID" value="NZ_QMDX01000005.1"/>
</dbReference>
<evidence type="ECO:0000256" key="2">
    <source>
        <dbReference type="ARBA" id="ARBA00023002"/>
    </source>
</evidence>
<keyword evidence="5" id="KW-1185">Reference proteome</keyword>
<dbReference type="EMBL" id="QMDX01000005">
    <property type="protein sequence ID" value="TSD13931.1"/>
    <property type="molecule type" value="Genomic_DNA"/>
</dbReference>
<evidence type="ECO:0000256" key="1">
    <source>
        <dbReference type="ARBA" id="ARBA00006484"/>
    </source>
</evidence>